<keyword evidence="2" id="KW-0479">Metal-binding</keyword>
<dbReference type="InterPro" id="IPR050613">
    <property type="entry name" value="Sec_Metabolite_Reg"/>
</dbReference>
<feature type="compositionally biased region" description="Acidic residues" evidence="4">
    <location>
        <begin position="143"/>
        <end position="152"/>
    </location>
</feature>
<evidence type="ECO:0000256" key="4">
    <source>
        <dbReference type="SAM" id="MobiDB-lite"/>
    </source>
</evidence>
<reference evidence="6" key="1">
    <citation type="submission" date="2022-07" db="EMBL/GenBank/DDBJ databases">
        <title>Fungi with potential for degradation of polypropylene.</title>
        <authorList>
            <person name="Gostincar C."/>
        </authorList>
    </citation>
    <scope>NUCLEOTIDE SEQUENCE</scope>
    <source>
        <strain evidence="6">EXF-13308</strain>
    </source>
</reference>
<keyword evidence="7" id="KW-1185">Reference proteome</keyword>
<gene>
    <name evidence="6" type="ORF">NKR23_g11480</name>
</gene>
<dbReference type="InterPro" id="IPR007219">
    <property type="entry name" value="XnlR_reg_dom"/>
</dbReference>
<evidence type="ECO:0000256" key="2">
    <source>
        <dbReference type="ARBA" id="ARBA00022723"/>
    </source>
</evidence>
<evidence type="ECO:0000313" key="7">
    <source>
        <dbReference type="Proteomes" id="UP001174694"/>
    </source>
</evidence>
<organism evidence="6 7">
    <name type="scientific">Pleurostoma richardsiae</name>
    <dbReference type="NCBI Taxonomy" id="41990"/>
    <lineage>
        <taxon>Eukaryota</taxon>
        <taxon>Fungi</taxon>
        <taxon>Dikarya</taxon>
        <taxon>Ascomycota</taxon>
        <taxon>Pezizomycotina</taxon>
        <taxon>Sordariomycetes</taxon>
        <taxon>Sordariomycetidae</taxon>
        <taxon>Calosphaeriales</taxon>
        <taxon>Pleurostomataceae</taxon>
        <taxon>Pleurostoma</taxon>
    </lineage>
</organism>
<dbReference type="GO" id="GO:0008270">
    <property type="term" value="F:zinc ion binding"/>
    <property type="evidence" value="ECO:0007669"/>
    <property type="project" value="InterPro"/>
</dbReference>
<protein>
    <submittedName>
        <fullName evidence="6">Fungal specific transcription factor domain-containing protein</fullName>
    </submittedName>
</protein>
<accession>A0AA38R3F8</accession>
<feature type="domain" description="Xylanolytic transcriptional activator regulatory" evidence="5">
    <location>
        <begin position="309"/>
        <end position="382"/>
    </location>
</feature>
<dbReference type="EMBL" id="JANBVO010000062">
    <property type="protein sequence ID" value="KAJ9131989.1"/>
    <property type="molecule type" value="Genomic_DNA"/>
</dbReference>
<dbReference type="GO" id="GO:0003677">
    <property type="term" value="F:DNA binding"/>
    <property type="evidence" value="ECO:0007669"/>
    <property type="project" value="InterPro"/>
</dbReference>
<dbReference type="SMART" id="SM00906">
    <property type="entry name" value="Fungal_trans"/>
    <property type="match status" value="1"/>
</dbReference>
<dbReference type="CDD" id="cd12148">
    <property type="entry name" value="fungal_TF_MHR"/>
    <property type="match status" value="1"/>
</dbReference>
<feature type="region of interest" description="Disordered" evidence="4">
    <location>
        <begin position="618"/>
        <end position="641"/>
    </location>
</feature>
<dbReference type="PANTHER" id="PTHR31001:SF50">
    <property type="entry name" value="ZN(II)2CYS6 TRANSCRIPTION FACTOR (EUROFUNG)"/>
    <property type="match status" value="1"/>
</dbReference>
<sequence>MQSISALSSEAGDAKPLSCCTRAGLECVFPARKRTRRPRANRQNELMSRLAKLEEIVGKVDPSALGSMQQAGGPPPRSEAPLPETVPPPPQALADEAREQEQQSGERPSPPKDDPATKYLGAEFWVNLCGEVHGLRQALDQPSDSEDEDEEVKDQSTPESVYDVSPAILGNDTSTDPKMLRHPPPEQIRQLCDIYFANVDLVLKFLHRPSILKIFDTVIDSQPHRSHDLDRATEAVLFAIYFAAVTSITPETCLETLGQDRNLLVTKFKLATEAALARADYLNNTRLESLQAFTLYVACLRSHNESRASWALLALVLRLSQAMGLLRDGDGAGFTPFEAEMRRRLWWQIVALDVRAVQDRGTEAMITNDMYNTRLPTNIDDADFGPEQNAAAPLAARPDHEGTDVTFALCSAVCSDLFLYLINPQSKFRKPDANAPAAPPGEDAMLRQIRALEARFVDGADQSHYPSAMAARVVRVVVLIFWLEMQYPFQVRQEPAQRAARAAAAAVPRELTLQTAVSVMELHRRALQEADFARRSRWWTETWVQWHPLAVALAELCAQTEGPLVDRAWRVIDEFLPRWTDKIADSKRGSLWRPIKKLLKKARMARAEAQMRRMNLGGDNALEEGAKPEAPAEEAGDATGTAGGFQAEVQDLESFPSLDDTVMSPPSFLFQDANFDFTQDLIGGQDPDLMDWSNWNEFVTEAYDDLAEPGAHPTPGSS</sequence>
<evidence type="ECO:0000256" key="1">
    <source>
        <dbReference type="ARBA" id="ARBA00004123"/>
    </source>
</evidence>
<dbReference type="PANTHER" id="PTHR31001">
    <property type="entry name" value="UNCHARACTERIZED TRANSCRIPTIONAL REGULATORY PROTEIN"/>
    <property type="match status" value="1"/>
</dbReference>
<dbReference type="AlphaFoldDB" id="A0AA38R3F8"/>
<feature type="region of interest" description="Disordered" evidence="4">
    <location>
        <begin position="61"/>
        <end position="117"/>
    </location>
</feature>
<dbReference type="GO" id="GO:0006351">
    <property type="term" value="P:DNA-templated transcription"/>
    <property type="evidence" value="ECO:0007669"/>
    <property type="project" value="InterPro"/>
</dbReference>
<evidence type="ECO:0000313" key="6">
    <source>
        <dbReference type="EMBL" id="KAJ9131989.1"/>
    </source>
</evidence>
<feature type="region of interest" description="Disordered" evidence="4">
    <location>
        <begin position="138"/>
        <end position="168"/>
    </location>
</feature>
<comment type="subcellular location">
    <subcellularLocation>
        <location evidence="1">Nucleus</location>
    </subcellularLocation>
</comment>
<evidence type="ECO:0000259" key="5">
    <source>
        <dbReference type="SMART" id="SM00906"/>
    </source>
</evidence>
<name>A0AA38R3F8_9PEZI</name>
<proteinExistence type="predicted"/>
<comment type="caution">
    <text evidence="6">The sequence shown here is derived from an EMBL/GenBank/DDBJ whole genome shotgun (WGS) entry which is preliminary data.</text>
</comment>
<dbReference type="Pfam" id="PF04082">
    <property type="entry name" value="Fungal_trans"/>
    <property type="match status" value="1"/>
</dbReference>
<dbReference type="Proteomes" id="UP001174694">
    <property type="component" value="Unassembled WGS sequence"/>
</dbReference>
<keyword evidence="3" id="KW-0539">Nucleus</keyword>
<feature type="compositionally biased region" description="Pro residues" evidence="4">
    <location>
        <begin position="73"/>
        <end position="91"/>
    </location>
</feature>
<evidence type="ECO:0000256" key="3">
    <source>
        <dbReference type="ARBA" id="ARBA00023242"/>
    </source>
</evidence>
<dbReference type="GO" id="GO:0005634">
    <property type="term" value="C:nucleus"/>
    <property type="evidence" value="ECO:0007669"/>
    <property type="project" value="UniProtKB-SubCell"/>
</dbReference>